<protein>
    <submittedName>
        <fullName evidence="2">Uncharacterized protein</fullName>
    </submittedName>
</protein>
<evidence type="ECO:0000256" key="1">
    <source>
        <dbReference type="SAM" id="Phobius"/>
    </source>
</evidence>
<name>A0A239NYR3_9ACTN</name>
<dbReference type="EMBL" id="FZOF01000058">
    <property type="protein sequence ID" value="SNT59852.1"/>
    <property type="molecule type" value="Genomic_DNA"/>
</dbReference>
<organism evidence="2 3">
    <name type="scientific">Actinacidiphila glaucinigra</name>
    <dbReference type="NCBI Taxonomy" id="235986"/>
    <lineage>
        <taxon>Bacteria</taxon>
        <taxon>Bacillati</taxon>
        <taxon>Actinomycetota</taxon>
        <taxon>Actinomycetes</taxon>
        <taxon>Kitasatosporales</taxon>
        <taxon>Streptomycetaceae</taxon>
        <taxon>Actinacidiphila</taxon>
    </lineage>
</organism>
<dbReference type="RefSeq" id="WP_179280252.1">
    <property type="nucleotide sequence ID" value="NZ_FZOF01000058.1"/>
</dbReference>
<feature type="transmembrane region" description="Helical" evidence="1">
    <location>
        <begin position="6"/>
        <end position="28"/>
    </location>
</feature>
<keyword evidence="1" id="KW-0472">Membrane</keyword>
<dbReference type="Proteomes" id="UP000198280">
    <property type="component" value="Unassembled WGS sequence"/>
</dbReference>
<reference evidence="2 3" key="1">
    <citation type="submission" date="2017-06" db="EMBL/GenBank/DDBJ databases">
        <authorList>
            <person name="Kim H.J."/>
            <person name="Triplett B.A."/>
        </authorList>
    </citation>
    <scope>NUCLEOTIDE SEQUENCE [LARGE SCALE GENOMIC DNA]</scope>
    <source>
        <strain evidence="2 3">CGMCC 4.1858</strain>
    </source>
</reference>
<keyword evidence="1" id="KW-1133">Transmembrane helix</keyword>
<gene>
    <name evidence="2" type="ORF">SAMN05216252_1584</name>
</gene>
<evidence type="ECO:0000313" key="3">
    <source>
        <dbReference type="Proteomes" id="UP000198280"/>
    </source>
</evidence>
<dbReference type="AlphaFoldDB" id="A0A239NYR3"/>
<evidence type="ECO:0000313" key="2">
    <source>
        <dbReference type="EMBL" id="SNT59852.1"/>
    </source>
</evidence>
<accession>A0A239NYR3</accession>
<proteinExistence type="predicted"/>
<keyword evidence="3" id="KW-1185">Reference proteome</keyword>
<sequence length="54" mass="5653">MDIQLAAVLLAGVAILAIAAVTITGLALKGTASQDRARILKAVAELLRELRGRR</sequence>
<keyword evidence="1" id="KW-0812">Transmembrane</keyword>